<dbReference type="eggNOG" id="COG1361">
    <property type="taxonomic scope" value="Bacteria"/>
</dbReference>
<reference evidence="2" key="1">
    <citation type="submission" date="2006-10" db="EMBL/GenBank/DDBJ databases">
        <title>Complete sequence of Solibacter usitatus Ellin6076.</title>
        <authorList>
            <consortium name="US DOE Joint Genome Institute"/>
            <person name="Copeland A."/>
            <person name="Lucas S."/>
            <person name="Lapidus A."/>
            <person name="Barry K."/>
            <person name="Detter J.C."/>
            <person name="Glavina del Rio T."/>
            <person name="Hammon N."/>
            <person name="Israni S."/>
            <person name="Dalin E."/>
            <person name="Tice H."/>
            <person name="Pitluck S."/>
            <person name="Thompson L.S."/>
            <person name="Brettin T."/>
            <person name="Bruce D."/>
            <person name="Han C."/>
            <person name="Tapia R."/>
            <person name="Gilna P."/>
            <person name="Schmutz J."/>
            <person name="Larimer F."/>
            <person name="Land M."/>
            <person name="Hauser L."/>
            <person name="Kyrpides N."/>
            <person name="Mikhailova N."/>
            <person name="Janssen P.H."/>
            <person name="Kuske C.R."/>
            <person name="Richardson P."/>
        </authorList>
    </citation>
    <scope>NUCLEOTIDE SEQUENCE</scope>
    <source>
        <strain evidence="2">Ellin6076</strain>
    </source>
</reference>
<dbReference type="InterPro" id="IPR013783">
    <property type="entry name" value="Ig-like_fold"/>
</dbReference>
<protein>
    <recommendedName>
        <fullName evidence="3">Abnormal spindle-like microcephaly-associated protein ASH domain-containing protein</fullName>
    </recommendedName>
</protein>
<dbReference type="HOGENOM" id="CLU_340066_0_0_0"/>
<sequence precursor="true">MKTLLPVLLASGLLAPGCLLAQITPAVINATFVQGDRGTGVVNGSTASLVATAVGKPTVGKLTITYIGLTKLTFQGVPQVVGSPDIKLTSYDTSVPLQPLDSATFQFQYTPSSSLVAQSQFIVFFQDATGVGVFSLNLVGTVPEVVVSYALSSTANTIPLVNGDTIPFGQNLVNSTTDATVSLSNLGSASSQITKISVTGPGFQLLGLPLLPANLTSGSQLRVVVRYLPTVEGPSNGTLSIVMDGNTFTAALTGTSFRSLLTYTLVRDTGTTPLVPNQTVDLGDTKVGDHISFTVTIRNPLTIPSTLSGIAINGAGFSIPEGPILPLVLQPQDQTSLKITFAPQTPGAVVAHLAIGTDSFQFTARAVGPLLDVTFDVGATSNPISVGGTAPFPSSSVGQSVSAKFTFKNSGTGPFSFISIGVTDSTGSFTVTGLPTLPADLKAGDSLSFGVTFAPQVAGKITGTLDINGGATFNLSGVAAAASSLVFSYRIGSTDFPIADQGSLTFPTTAITQTNSAQFTIKNTGSSPASLVSIGLADTLGAFQLRNLPALPTQVAGNQSLTFTIDYKPQLPGSSTAILSIDAARINLSGSAPAPPSLPAYQFTGPTGTQQPFQQPAVGLTLQSVYPLDLQGTLTLNVVSGAFAQDPAVRFSNGALTVAFTIPANQLQAVFPGGATQIQYQTGSVAGSILITPAFSTLSGINLTPSNPTVARVDIPKLAPVLLNARVTSQTATALTIAVTGYTTTRTLTSMNFTFTGLTGQTLAQLPFDVSASSRVWFESAASQSFGGQFTVEVPFTLQSGSAAAGTDLVANIHSVAVKMANEIGTSNSVEAVVQ</sequence>
<dbReference type="EMBL" id="CP000473">
    <property type="protein sequence ID" value="ABJ85625.1"/>
    <property type="molecule type" value="Genomic_DNA"/>
</dbReference>
<gene>
    <name evidence="2" type="ordered locus">Acid_4666</name>
</gene>
<feature type="chain" id="PRO_5004162651" description="Abnormal spindle-like microcephaly-associated protein ASH domain-containing protein" evidence="1">
    <location>
        <begin position="22"/>
        <end position="835"/>
    </location>
</feature>
<name>Q01XJ0_SOLUE</name>
<organism evidence="2">
    <name type="scientific">Solibacter usitatus (strain Ellin6076)</name>
    <dbReference type="NCBI Taxonomy" id="234267"/>
    <lineage>
        <taxon>Bacteria</taxon>
        <taxon>Pseudomonadati</taxon>
        <taxon>Acidobacteriota</taxon>
        <taxon>Terriglobia</taxon>
        <taxon>Bryobacterales</taxon>
        <taxon>Solibacteraceae</taxon>
        <taxon>Candidatus Solibacter</taxon>
    </lineage>
</organism>
<dbReference type="AlphaFoldDB" id="Q01XJ0"/>
<dbReference type="InParanoid" id="Q01XJ0"/>
<keyword evidence="1" id="KW-0732">Signal</keyword>
<dbReference type="Gene3D" id="2.60.40.10">
    <property type="entry name" value="Immunoglobulins"/>
    <property type="match status" value="4"/>
</dbReference>
<proteinExistence type="predicted"/>
<accession>Q01XJ0</accession>
<evidence type="ECO:0000256" key="1">
    <source>
        <dbReference type="SAM" id="SignalP"/>
    </source>
</evidence>
<dbReference type="KEGG" id="sus:Acid_4666"/>
<evidence type="ECO:0008006" key="3">
    <source>
        <dbReference type="Google" id="ProtNLM"/>
    </source>
</evidence>
<evidence type="ECO:0000313" key="2">
    <source>
        <dbReference type="EMBL" id="ABJ85625.1"/>
    </source>
</evidence>
<feature type="signal peptide" evidence="1">
    <location>
        <begin position="1"/>
        <end position="21"/>
    </location>
</feature>
<dbReference type="NCBIfam" id="NF012200">
    <property type="entry name" value="choice_anch_D"/>
    <property type="match status" value="4"/>
</dbReference>
<dbReference type="STRING" id="234267.Acid_4666"/>